<sequence>MKLLVIGIDGGTKEIIDGMPMPFTQSLFLGAASEHLEEDLISRGWAEALTGEHASTNKGFYLMPCADGSYDFSASYSKSEMVSASSNKPIWDLLNENGVSVGIVNVPTTGPADEVSGFIIAGGGGGVKAGGGVPDGMVYPPSYKKILENNRYVFDVRLPGGEDTVSGFLRKISEAEEVQKNTFVQLAKQEKPEFGFHCFRITTEVQYLARYEIKRCIEAFSDCRAKGLEFEPDNEIQRELVNHYRKLDESIKFIFRELDPESYIIIGDHSTALFEYEGNIDVWLSEKGYLKVLSPVEAFIRKGFRFLKRKALLALGGKNPPKASLIRRPITSFSKNKTLAFGTFYDTGNFAGIFINDSDRFGGPVKGLKATKSIVDNICKEFNSDPVSIEYGLIAKPYREVHENARFQHLMPDIKIHKPDSIYFSSRRWKFITDNPNLKALSESLAGVRYPYSGVKGSDPLFVCSKNLEQLIHEGDPNDLRLAYRIISRFFIQAN</sequence>
<evidence type="ECO:0000313" key="1">
    <source>
        <dbReference type="EMBL" id="KAA1174658.1"/>
    </source>
</evidence>
<protein>
    <recommendedName>
        <fullName evidence="3">Nucleotide pyrophosphatase</fullName>
    </recommendedName>
</protein>
<evidence type="ECO:0008006" key="3">
    <source>
        <dbReference type="Google" id="ProtNLM"/>
    </source>
</evidence>
<dbReference type="RefSeq" id="WP_149599080.1">
    <property type="nucleotide sequence ID" value="NZ_VTUU01000002.1"/>
</dbReference>
<accession>A0A5B0VJR4</accession>
<organism evidence="1 2">
    <name type="scientific">Marinobacter salinexigens</name>
    <dbReference type="NCBI Taxonomy" id="2919747"/>
    <lineage>
        <taxon>Bacteria</taxon>
        <taxon>Pseudomonadati</taxon>
        <taxon>Pseudomonadota</taxon>
        <taxon>Gammaproteobacteria</taxon>
        <taxon>Pseudomonadales</taxon>
        <taxon>Marinobacteraceae</taxon>
        <taxon>Marinobacter</taxon>
    </lineage>
</organism>
<dbReference type="EMBL" id="VTUU01000002">
    <property type="protein sequence ID" value="KAA1174658.1"/>
    <property type="molecule type" value="Genomic_DNA"/>
</dbReference>
<proteinExistence type="predicted"/>
<dbReference type="InterPro" id="IPR017850">
    <property type="entry name" value="Alkaline_phosphatase_core_sf"/>
</dbReference>
<name>A0A5B0VJR4_9GAMM</name>
<dbReference type="Gene3D" id="3.40.720.10">
    <property type="entry name" value="Alkaline Phosphatase, subunit A"/>
    <property type="match status" value="1"/>
</dbReference>
<comment type="caution">
    <text evidence="1">The sequence shown here is derived from an EMBL/GenBank/DDBJ whole genome shotgun (WGS) entry which is preliminary data.</text>
</comment>
<keyword evidence="2" id="KW-1185">Reference proteome</keyword>
<evidence type="ECO:0000313" key="2">
    <source>
        <dbReference type="Proteomes" id="UP000323161"/>
    </source>
</evidence>
<reference evidence="1 2" key="1">
    <citation type="submission" date="2019-08" db="EMBL/GenBank/DDBJ databases">
        <title>Marinobacter ZYF650 sp. nov., a marine bacterium isolated from seawater of the Mariana trench.</title>
        <authorList>
            <person name="Ahmad W."/>
        </authorList>
    </citation>
    <scope>NUCLEOTIDE SEQUENCE [LARGE SCALE GENOMIC DNA]</scope>
    <source>
        <strain evidence="1 2">ZYF650</strain>
    </source>
</reference>
<dbReference type="AlphaFoldDB" id="A0A5B0VJR4"/>
<gene>
    <name evidence="1" type="ORF">FWJ25_04515</name>
</gene>
<dbReference type="Proteomes" id="UP000323161">
    <property type="component" value="Unassembled WGS sequence"/>
</dbReference>